<dbReference type="Proteomes" id="UP000500791">
    <property type="component" value="Chromosome"/>
</dbReference>
<dbReference type="SUPFAM" id="SSF159501">
    <property type="entry name" value="EreA/ChaN-like"/>
    <property type="match status" value="1"/>
</dbReference>
<dbReference type="KEGG" id="mon:G8E03_14325"/>
<dbReference type="EMBL" id="CP049811">
    <property type="protein sequence ID" value="QIK41826.1"/>
    <property type="molecule type" value="Genomic_DNA"/>
</dbReference>
<organism evidence="3 4">
    <name type="scientific">Pontivivens nitratireducens</name>
    <dbReference type="NCBI Taxonomy" id="2758038"/>
    <lineage>
        <taxon>Bacteria</taxon>
        <taxon>Pseudomonadati</taxon>
        <taxon>Pseudomonadota</taxon>
        <taxon>Alphaproteobacteria</taxon>
        <taxon>Rhodobacterales</taxon>
        <taxon>Paracoccaceae</taxon>
        <taxon>Pontivivens</taxon>
    </lineage>
</organism>
<dbReference type="CDD" id="cd14727">
    <property type="entry name" value="ChanN-like"/>
    <property type="match status" value="1"/>
</dbReference>
<keyword evidence="3" id="KW-0449">Lipoprotein</keyword>
<sequence length="269" mass="28354">MPHVFRALALVLIWVLAACTEPPRDFRAEADVVIVGEVHGTAAHHAYQAQVAQQMQPAAIVFEQISGSQTARLNGLMRTQTDPVVIARALDWENSGWPGFGFYYDIMRAAPDAQIVGGGAARSDVRLARQQGAATAFGALSARFGIDQPLPPSQRAARALAQTDAHCGAIPPNVAAGFVEAQRFRDAVLAQTVLLARERVNGGKVLLITGNAHARVDYGVPALLAAADPSLSVFSIGQVAPGDTTPFNDVRIGLIAQDADLCDGFVAPS</sequence>
<dbReference type="InterPro" id="IPR007314">
    <property type="entry name" value="Cofac_haem-bd_dom"/>
</dbReference>
<feature type="chain" id="PRO_5026056906" evidence="1">
    <location>
        <begin position="18"/>
        <end position="269"/>
    </location>
</feature>
<gene>
    <name evidence="3" type="ORF">G8E03_14325</name>
</gene>
<dbReference type="AlphaFoldDB" id="A0A6G7VPM4"/>
<dbReference type="PROSITE" id="PS51257">
    <property type="entry name" value="PROKAR_LIPOPROTEIN"/>
    <property type="match status" value="1"/>
</dbReference>
<reference evidence="3 4" key="1">
    <citation type="submission" date="2020-03" db="EMBL/GenBank/DDBJ databases">
        <title>Complete genome sequence of Monaibacterium sp. ALG8 with diverse plasmids.</title>
        <authorList>
            <person name="Sun C."/>
        </authorList>
    </citation>
    <scope>NUCLEOTIDE SEQUENCE [LARGE SCALE GENOMIC DNA]</scope>
    <source>
        <strain evidence="3 4">ALG8</strain>
    </source>
</reference>
<keyword evidence="1" id="KW-0732">Signal</keyword>
<dbReference type="Pfam" id="PF04187">
    <property type="entry name" value="Cofac_haem_bdg"/>
    <property type="match status" value="1"/>
</dbReference>
<dbReference type="Gene3D" id="3.40.50.11550">
    <property type="match status" value="2"/>
</dbReference>
<evidence type="ECO:0000259" key="2">
    <source>
        <dbReference type="Pfam" id="PF04187"/>
    </source>
</evidence>
<evidence type="ECO:0000256" key="1">
    <source>
        <dbReference type="SAM" id="SignalP"/>
    </source>
</evidence>
<proteinExistence type="predicted"/>
<evidence type="ECO:0000313" key="4">
    <source>
        <dbReference type="Proteomes" id="UP000500791"/>
    </source>
</evidence>
<protein>
    <submittedName>
        <fullName evidence="3">ChaN family lipoprotein</fullName>
    </submittedName>
</protein>
<keyword evidence="4" id="KW-1185">Reference proteome</keyword>
<evidence type="ECO:0000313" key="3">
    <source>
        <dbReference type="EMBL" id="QIK41826.1"/>
    </source>
</evidence>
<feature type="signal peptide" evidence="1">
    <location>
        <begin position="1"/>
        <end position="17"/>
    </location>
</feature>
<feature type="domain" description="Haem-binding uptake Tiki superfamily ChaN" evidence="2">
    <location>
        <begin position="28"/>
        <end position="223"/>
    </location>
</feature>
<accession>A0A6G7VPM4</accession>
<name>A0A6G7VPM4_9RHOB</name>